<feature type="binding site" evidence="1">
    <location>
        <position position="55"/>
    </location>
    <ligand>
        <name>Zn(2+)</name>
        <dbReference type="ChEBI" id="CHEBI:29105"/>
    </ligand>
</feature>
<dbReference type="SUPFAM" id="SSF57716">
    <property type="entry name" value="Glucocorticoid receptor-like (DNA-binding domain)"/>
    <property type="match status" value="1"/>
</dbReference>
<keyword evidence="1" id="KW-0143">Chaperone</keyword>
<protein>
    <submittedName>
        <fullName evidence="4">ATP-dependent Clp protease ATP-binding subunit ClpX</fullName>
    </submittedName>
</protein>
<evidence type="ECO:0000259" key="3">
    <source>
        <dbReference type="PROSITE" id="PS51902"/>
    </source>
</evidence>
<dbReference type="STRING" id="1036779.SAMN04515666_10129"/>
<organism evidence="4 5">
    <name type="scientific">Bosea lupini</name>
    <dbReference type="NCBI Taxonomy" id="1036779"/>
    <lineage>
        <taxon>Bacteria</taxon>
        <taxon>Pseudomonadati</taxon>
        <taxon>Pseudomonadota</taxon>
        <taxon>Alphaproteobacteria</taxon>
        <taxon>Hyphomicrobiales</taxon>
        <taxon>Boseaceae</taxon>
        <taxon>Bosea</taxon>
    </lineage>
</organism>
<evidence type="ECO:0000256" key="1">
    <source>
        <dbReference type="PROSITE-ProRule" id="PRU01250"/>
    </source>
</evidence>
<evidence type="ECO:0000313" key="5">
    <source>
        <dbReference type="Proteomes" id="UP000199664"/>
    </source>
</evidence>
<keyword evidence="4" id="KW-0645">Protease</keyword>
<dbReference type="GO" id="GO:0005524">
    <property type="term" value="F:ATP binding"/>
    <property type="evidence" value="ECO:0007669"/>
    <property type="project" value="UniProtKB-KW"/>
</dbReference>
<proteinExistence type="inferred from homology"/>
<dbReference type="InterPro" id="IPR059188">
    <property type="entry name" value="Znf_CLPX-like"/>
</dbReference>
<feature type="binding site" evidence="1">
    <location>
        <position position="52"/>
    </location>
    <ligand>
        <name>Zn(2+)</name>
        <dbReference type="ChEBI" id="CHEBI:29105"/>
    </ligand>
</feature>
<dbReference type="InterPro" id="IPR010603">
    <property type="entry name" value="Znf_CppX_C4"/>
</dbReference>
<keyword evidence="5" id="KW-1185">Reference proteome</keyword>
<feature type="binding site" evidence="1">
    <location>
        <position position="33"/>
    </location>
    <ligand>
        <name>Zn(2+)</name>
        <dbReference type="ChEBI" id="CHEBI:29105"/>
    </ligand>
</feature>
<keyword evidence="1" id="KW-0862">Zinc</keyword>
<keyword evidence="4" id="KW-0378">Hydrolase</keyword>
<dbReference type="GO" id="GO:0051082">
    <property type="term" value="F:unfolded protein binding"/>
    <property type="evidence" value="ECO:0007669"/>
    <property type="project" value="UniProtKB-UniRule"/>
</dbReference>
<dbReference type="Pfam" id="PF06689">
    <property type="entry name" value="zf-C4_ClpX"/>
    <property type="match status" value="1"/>
</dbReference>
<dbReference type="SMART" id="SM00994">
    <property type="entry name" value="zf-C4_ClpX"/>
    <property type="match status" value="1"/>
</dbReference>
<feature type="domain" description="ClpX-type ZB" evidence="3">
    <location>
        <begin position="14"/>
        <end position="71"/>
    </location>
</feature>
<keyword evidence="4" id="KW-0547">Nucleotide-binding</keyword>
<gene>
    <name evidence="4" type="ORF">SAMN04515666_10129</name>
</gene>
<dbReference type="Proteomes" id="UP000199664">
    <property type="component" value="Unassembled WGS sequence"/>
</dbReference>
<comment type="similarity">
    <text evidence="1">Belongs to the ClpX chaperone family.</text>
</comment>
<dbReference type="GO" id="GO:0008233">
    <property type="term" value="F:peptidase activity"/>
    <property type="evidence" value="ECO:0007669"/>
    <property type="project" value="UniProtKB-KW"/>
</dbReference>
<accession>A0A1H7FEE3</accession>
<dbReference type="GO" id="GO:0006508">
    <property type="term" value="P:proteolysis"/>
    <property type="evidence" value="ECO:0007669"/>
    <property type="project" value="UniProtKB-KW"/>
</dbReference>
<dbReference type="GO" id="GO:0046983">
    <property type="term" value="F:protein dimerization activity"/>
    <property type="evidence" value="ECO:0007669"/>
    <property type="project" value="UniProtKB-UniRule"/>
</dbReference>
<name>A0A1H7FEE3_9HYPH</name>
<evidence type="ECO:0000313" key="4">
    <source>
        <dbReference type="EMBL" id="SEK24461.1"/>
    </source>
</evidence>
<sequence>MAVSDQAPAETGSSGRRKQPGKALKPLLHCSFCGKSQHDVEKLVAGPAVFICNECVAKCNAFMALPVDAPQPDTEVRSIQQLETLPSERLLHWLKVEAALYEHAATGLGRTVDVLRKRKVSWAAIGEALGISRQAAWDRFS</sequence>
<dbReference type="AlphaFoldDB" id="A0A1H7FEE3"/>
<evidence type="ECO:0000256" key="2">
    <source>
        <dbReference type="SAM" id="MobiDB-lite"/>
    </source>
</evidence>
<keyword evidence="1" id="KW-0479">Metal-binding</keyword>
<dbReference type="EMBL" id="FOAN01000001">
    <property type="protein sequence ID" value="SEK24461.1"/>
    <property type="molecule type" value="Genomic_DNA"/>
</dbReference>
<keyword evidence="4" id="KW-0067">ATP-binding</keyword>
<feature type="binding site" evidence="1">
    <location>
        <position position="30"/>
    </location>
    <ligand>
        <name>Zn(2+)</name>
        <dbReference type="ChEBI" id="CHEBI:29105"/>
    </ligand>
</feature>
<dbReference type="InterPro" id="IPR038366">
    <property type="entry name" value="Znf_CppX_C4_sf"/>
</dbReference>
<dbReference type="OrthoDB" id="9812570at2"/>
<reference evidence="5" key="1">
    <citation type="submission" date="2016-10" db="EMBL/GenBank/DDBJ databases">
        <authorList>
            <person name="Varghese N."/>
            <person name="Submissions S."/>
        </authorList>
    </citation>
    <scope>NUCLEOTIDE SEQUENCE [LARGE SCALE GENOMIC DNA]</scope>
    <source>
        <strain evidence="5">LMG 26383,CCUG 61248,R- 45681</strain>
    </source>
</reference>
<dbReference type="GO" id="GO:0008270">
    <property type="term" value="F:zinc ion binding"/>
    <property type="evidence" value="ECO:0007669"/>
    <property type="project" value="UniProtKB-UniRule"/>
</dbReference>
<dbReference type="GO" id="GO:0006457">
    <property type="term" value="P:protein folding"/>
    <property type="evidence" value="ECO:0007669"/>
    <property type="project" value="UniProtKB-UniRule"/>
</dbReference>
<dbReference type="Gene3D" id="6.20.220.10">
    <property type="entry name" value="ClpX chaperone, C4-type zinc finger domain"/>
    <property type="match status" value="1"/>
</dbReference>
<dbReference type="PROSITE" id="PS51902">
    <property type="entry name" value="CLPX_ZB"/>
    <property type="match status" value="1"/>
</dbReference>
<feature type="region of interest" description="Disordered" evidence="2">
    <location>
        <begin position="1"/>
        <end position="22"/>
    </location>
</feature>